<keyword evidence="1" id="KW-0812">Transmembrane</keyword>
<evidence type="ECO:0000256" key="1">
    <source>
        <dbReference type="SAM" id="Phobius"/>
    </source>
</evidence>
<organism evidence="2 3">
    <name type="scientific">Streptomyces luteireticuli</name>
    <dbReference type="NCBI Taxonomy" id="173858"/>
    <lineage>
        <taxon>Bacteria</taxon>
        <taxon>Bacillati</taxon>
        <taxon>Actinomycetota</taxon>
        <taxon>Actinomycetes</taxon>
        <taxon>Kitasatosporales</taxon>
        <taxon>Streptomycetaceae</taxon>
        <taxon>Streptomyces</taxon>
    </lineage>
</organism>
<keyword evidence="1" id="KW-1133">Transmembrane helix</keyword>
<proteinExistence type="predicted"/>
<dbReference type="EMBL" id="BAAABX010000066">
    <property type="protein sequence ID" value="GAA0431653.1"/>
    <property type="molecule type" value="Genomic_DNA"/>
</dbReference>
<accession>A0ABP3IZ42</accession>
<dbReference type="Proteomes" id="UP001500879">
    <property type="component" value="Unassembled WGS sequence"/>
</dbReference>
<sequence length="115" mass="11886">MTAATPTTARTDAAVANCLKAIGGLALWLFAGATFLLLPFTVMASDNCDADDARTICTAAGQQAVAYVPLITAPAATALGMWGLLSRRDMAPLAWIIAMVMLGVTWMVVISIAGI</sequence>
<keyword evidence="3" id="KW-1185">Reference proteome</keyword>
<evidence type="ECO:0000313" key="3">
    <source>
        <dbReference type="Proteomes" id="UP001500879"/>
    </source>
</evidence>
<keyword evidence="1" id="KW-0472">Membrane</keyword>
<feature type="transmembrane region" description="Helical" evidence="1">
    <location>
        <begin position="92"/>
        <end position="113"/>
    </location>
</feature>
<protein>
    <submittedName>
        <fullName evidence="2">Uncharacterized protein</fullName>
    </submittedName>
</protein>
<comment type="caution">
    <text evidence="2">The sequence shown here is derived from an EMBL/GenBank/DDBJ whole genome shotgun (WGS) entry which is preliminary data.</text>
</comment>
<dbReference type="RefSeq" id="WP_344031411.1">
    <property type="nucleotide sequence ID" value="NZ_BAAABX010000066.1"/>
</dbReference>
<feature type="transmembrane region" description="Helical" evidence="1">
    <location>
        <begin position="21"/>
        <end position="44"/>
    </location>
</feature>
<gene>
    <name evidence="2" type="ORF">GCM10010357_61590</name>
</gene>
<feature type="transmembrane region" description="Helical" evidence="1">
    <location>
        <begin position="64"/>
        <end position="85"/>
    </location>
</feature>
<evidence type="ECO:0000313" key="2">
    <source>
        <dbReference type="EMBL" id="GAA0431653.1"/>
    </source>
</evidence>
<reference evidence="3" key="1">
    <citation type="journal article" date="2019" name="Int. J. Syst. Evol. Microbiol.">
        <title>The Global Catalogue of Microorganisms (GCM) 10K type strain sequencing project: providing services to taxonomists for standard genome sequencing and annotation.</title>
        <authorList>
            <consortium name="The Broad Institute Genomics Platform"/>
            <consortium name="The Broad Institute Genome Sequencing Center for Infectious Disease"/>
            <person name="Wu L."/>
            <person name="Ma J."/>
        </authorList>
    </citation>
    <scope>NUCLEOTIDE SEQUENCE [LARGE SCALE GENOMIC DNA]</scope>
    <source>
        <strain evidence="3">JCM 4788</strain>
    </source>
</reference>
<name>A0ABP3IZ42_9ACTN</name>